<organism evidence="3 4">
    <name type="scientific">Clonorchis sinensis</name>
    <name type="common">Chinese liver fluke</name>
    <dbReference type="NCBI Taxonomy" id="79923"/>
    <lineage>
        <taxon>Eukaryota</taxon>
        <taxon>Metazoa</taxon>
        <taxon>Spiralia</taxon>
        <taxon>Lophotrochozoa</taxon>
        <taxon>Platyhelminthes</taxon>
        <taxon>Trematoda</taxon>
        <taxon>Digenea</taxon>
        <taxon>Opisthorchiida</taxon>
        <taxon>Opisthorchiata</taxon>
        <taxon>Opisthorchiidae</taxon>
        <taxon>Clonorchis</taxon>
    </lineage>
</organism>
<feature type="region of interest" description="Disordered" evidence="1">
    <location>
        <begin position="364"/>
        <end position="384"/>
    </location>
</feature>
<dbReference type="PROSITE" id="PS50127">
    <property type="entry name" value="UBC_2"/>
    <property type="match status" value="1"/>
</dbReference>
<name>A0A8T1MN08_CLOSI</name>
<dbReference type="InterPro" id="IPR016135">
    <property type="entry name" value="UBQ-conjugating_enzyme/RWD"/>
</dbReference>
<dbReference type="InterPro" id="IPR000608">
    <property type="entry name" value="UBC"/>
</dbReference>
<evidence type="ECO:0000313" key="4">
    <source>
        <dbReference type="Proteomes" id="UP000286415"/>
    </source>
</evidence>
<dbReference type="AlphaFoldDB" id="A0A8T1MN08"/>
<sequence>MYPTVSYSCSVMQRSFIRDYLKLTAAIEQEFKGQVELLPVNEDNFTSFALIIRPKKGLYAHAAFRFVVTTTEGYPNEAPEVSCINPPWHPNIHPRLFESNICLNILSHWSRGNDLKSLISALVFLFYEPNFDDPIHDQGDYKDPGKREQFIRLSLVGGTIDDIVFQANKEWCLWAADNLLPSTAPTEISPSFVPSVTELAGEAQSQLPSADAPTALQREVSSLSAYYQSNAPIEFDQFSRLDSEFLDVFTEANRVSFYTQNAFLYHISLHPENSSQVICEHTFCGCPTRYYYAEMCSHDYSMYLASWLDDSHGPALSLHILHTETPLQKAEIGIWNPLSREDGELLERLKQLFYGYTKVVEQSNDLGSAEQTSESRSVNLSVEHNEELETKGVIESESSVCGAGDIRANNVAQMGVPVHSVDSVIPNQIVSEGENVTGLVVFPNVAEQIESTSAAKPDEDEINPSSYQVTEVEDVVEEPLEVQTARVPGSDDSQLEDYSHSPDADQSTYGLNTTDHGLRTMLYANQYESNSLISRRKGLKLLFSLLRPFCWIFYQTRWPPFLAPGYLFTVNDDLIRYFGSYFYPASACQLAFELYDHRPRAEEPVPLILVDSLALSPFSPVLNRVILLPRDTLNEYHDFGAGFLCTSVEWISPTQTFSTCLHRSGSTHLPGSALLAVLSFLSNWLAYLSRIELQGIVLGYSQYRDTYTVRPMGVACMYPATLGCGQLTLLDAWPLQLLVHSIRTCCSTLVYLSSRLSPRSNFMYPRLWFSFTDVDNI</sequence>
<evidence type="ECO:0000313" key="3">
    <source>
        <dbReference type="EMBL" id="KAG5450764.1"/>
    </source>
</evidence>
<dbReference type="Pfam" id="PF00179">
    <property type="entry name" value="UQ_con"/>
    <property type="match status" value="1"/>
</dbReference>
<dbReference type="EMBL" id="NIRI02000042">
    <property type="protein sequence ID" value="KAG5450764.1"/>
    <property type="molecule type" value="Genomic_DNA"/>
</dbReference>
<dbReference type="SMART" id="SM00212">
    <property type="entry name" value="UBCc"/>
    <property type="match status" value="1"/>
</dbReference>
<reference evidence="3 4" key="2">
    <citation type="journal article" date="2021" name="Genomics">
        <title>High-quality reference genome for Clonorchis sinensis.</title>
        <authorList>
            <person name="Young N.D."/>
            <person name="Stroehlein A.J."/>
            <person name="Kinkar L."/>
            <person name="Wang T."/>
            <person name="Sohn W.M."/>
            <person name="Chang B.C.H."/>
            <person name="Kaur P."/>
            <person name="Weisz D."/>
            <person name="Dudchenko O."/>
            <person name="Aiden E.L."/>
            <person name="Korhonen P.K."/>
            <person name="Gasser R.B."/>
        </authorList>
    </citation>
    <scope>NUCLEOTIDE SEQUENCE [LARGE SCALE GENOMIC DNA]</scope>
    <source>
        <strain evidence="3">Cs-k2</strain>
    </source>
</reference>
<feature type="region of interest" description="Disordered" evidence="1">
    <location>
        <begin position="483"/>
        <end position="511"/>
    </location>
</feature>
<reference evidence="3 4" key="1">
    <citation type="journal article" date="2018" name="Biotechnol. Adv.">
        <title>Improved genomic resources and new bioinformatic workflow for the carcinogenic parasite Clonorchis sinensis: Biotechnological implications.</title>
        <authorList>
            <person name="Wang D."/>
            <person name="Korhonen P.K."/>
            <person name="Gasser R.B."/>
            <person name="Young N.D."/>
        </authorList>
    </citation>
    <scope>NUCLEOTIDE SEQUENCE [LARGE SCALE GENOMIC DNA]</scope>
    <source>
        <strain evidence="3">Cs-k2</strain>
    </source>
</reference>
<proteinExistence type="predicted"/>
<protein>
    <recommendedName>
        <fullName evidence="2">UBC core domain-containing protein</fullName>
    </recommendedName>
</protein>
<dbReference type="Proteomes" id="UP000286415">
    <property type="component" value="Unassembled WGS sequence"/>
</dbReference>
<evidence type="ECO:0000256" key="1">
    <source>
        <dbReference type="SAM" id="MobiDB-lite"/>
    </source>
</evidence>
<dbReference type="InterPro" id="IPR050113">
    <property type="entry name" value="Ub_conjugating_enzyme"/>
</dbReference>
<dbReference type="SUPFAM" id="SSF54495">
    <property type="entry name" value="UBC-like"/>
    <property type="match status" value="1"/>
</dbReference>
<accession>A0A8T1MN08</accession>
<feature type="compositionally biased region" description="Polar residues" evidence="1">
    <location>
        <begin position="364"/>
        <end position="382"/>
    </location>
</feature>
<dbReference type="CDD" id="cd23794">
    <property type="entry name" value="UBCc_UBE2F_UBE2M"/>
    <property type="match status" value="1"/>
</dbReference>
<evidence type="ECO:0000259" key="2">
    <source>
        <dbReference type="PROSITE" id="PS50127"/>
    </source>
</evidence>
<keyword evidence="4" id="KW-1185">Reference proteome</keyword>
<gene>
    <name evidence="3" type="ORF">CSKR_101371</name>
</gene>
<dbReference type="PANTHER" id="PTHR24067">
    <property type="entry name" value="UBIQUITIN-CONJUGATING ENZYME E2"/>
    <property type="match status" value="1"/>
</dbReference>
<dbReference type="OrthoDB" id="9978460at2759"/>
<comment type="caution">
    <text evidence="3">The sequence shown here is derived from an EMBL/GenBank/DDBJ whole genome shotgun (WGS) entry which is preliminary data.</text>
</comment>
<dbReference type="Gene3D" id="3.10.110.10">
    <property type="entry name" value="Ubiquitin Conjugating Enzyme"/>
    <property type="match status" value="1"/>
</dbReference>
<feature type="domain" description="UBC core" evidence="2">
    <location>
        <begin position="11"/>
        <end position="163"/>
    </location>
</feature>